<protein>
    <submittedName>
        <fullName evidence="1">Uncharacterized protein</fullName>
    </submittedName>
</protein>
<dbReference type="OrthoDB" id="8547084at2"/>
<dbReference type="Proteomes" id="UP000031843">
    <property type="component" value="Chromosome main"/>
</dbReference>
<evidence type="ECO:0000313" key="2">
    <source>
        <dbReference type="Proteomes" id="UP000031843"/>
    </source>
</evidence>
<proteinExistence type="predicted"/>
<organism evidence="1 2">
    <name type="scientific">Cupriavidus basilensis</name>
    <dbReference type="NCBI Taxonomy" id="68895"/>
    <lineage>
        <taxon>Bacteria</taxon>
        <taxon>Pseudomonadati</taxon>
        <taxon>Pseudomonadota</taxon>
        <taxon>Betaproteobacteria</taxon>
        <taxon>Burkholderiales</taxon>
        <taxon>Burkholderiaceae</taxon>
        <taxon>Cupriavidus</taxon>
    </lineage>
</organism>
<sequence length="126" mass="13956">MSIEQNTASVSDFYKRVRTFASQTPVWGTALRYQTMPDERWDMTLVSQRVYGRRDEFLAVMAAAGLDSIEQQLTEQLLVLPTEAQLKDIKTAAGFVNLADDRPVTSPTAIPPEYALLLGSLTNGTS</sequence>
<dbReference type="AlphaFoldDB" id="A0A0C4YDJ8"/>
<name>A0A0C4YDJ8_9BURK</name>
<reference evidence="1 2" key="1">
    <citation type="journal article" date="2015" name="Genome Announc.">
        <title>Complete Genome Sequence of Cupriavidus basilensis 4G11, Isolated from the Oak Ridge Field Research Center Site.</title>
        <authorList>
            <person name="Ray J."/>
            <person name="Waters R.J."/>
            <person name="Skerker J.M."/>
            <person name="Kuehl J.V."/>
            <person name="Price M.N."/>
            <person name="Huang J."/>
            <person name="Chakraborty R."/>
            <person name="Arkin A.P."/>
            <person name="Deutschbauer A."/>
        </authorList>
    </citation>
    <scope>NUCLEOTIDE SEQUENCE [LARGE SCALE GENOMIC DNA]</scope>
    <source>
        <strain evidence="1">4G11</strain>
    </source>
</reference>
<accession>A0A0C4YDJ8</accession>
<keyword evidence="2" id="KW-1185">Reference proteome</keyword>
<gene>
    <name evidence="1" type="ORF">RR42_m1425</name>
</gene>
<dbReference type="RefSeq" id="WP_052494495.1">
    <property type="nucleotide sequence ID" value="NZ_CP010536.1"/>
</dbReference>
<dbReference type="KEGG" id="cbw:RR42_m1425"/>
<dbReference type="STRING" id="68895.RR42_m1425"/>
<dbReference type="EMBL" id="CP010536">
    <property type="protein sequence ID" value="AJG18826.1"/>
    <property type="molecule type" value="Genomic_DNA"/>
</dbReference>
<evidence type="ECO:0000313" key="1">
    <source>
        <dbReference type="EMBL" id="AJG18826.1"/>
    </source>
</evidence>